<dbReference type="AlphaFoldDB" id="A0A081N5F5"/>
<keyword evidence="1" id="KW-0732">Signal</keyword>
<sequence>MKTLARILFPMMLLATESILASDNITALRDYIKATYGEELMISDAQVSQLSWVMDNPHATPEMDHHKLAGMHKEVPRALSRIYNLQRLRSGTPQDYEQFIAPQKKEMVTPLSPDSFRQLSDAIRSMDEYHYEVLAAAAIISSVTLSPEAIKRARLVPDLKLPTDSVQFLAVTAPEASKIYPLAQLLSKRFKTGNHLFEIAFMPNSHLRHMMYNEGSLTMYEHIERGLSNGSVSRNDLTFWYYHWVINIAGFRGQIAPKGSLYLTQNTYNAMSAVKAVLDKLGKDKGNKSFNPMRAYLGKRADWLKLDHYTHNTDEQIALASIAASLRLFSPDQGKQLYQAFHKLSSKDQKRWLDYSHYQLSNTTTPAPTYAPALFANAVVEAGLADTIISVLPLFLDVIDKEQQMRKNGQLNPEVPVSFRLLSQHQQVHRLLHQLHRGLVIIDPVTGVASITK</sequence>
<evidence type="ECO:0000313" key="2">
    <source>
        <dbReference type="EMBL" id="KEQ13678.1"/>
    </source>
</evidence>
<proteinExistence type="predicted"/>
<evidence type="ECO:0000313" key="3">
    <source>
        <dbReference type="Proteomes" id="UP000028006"/>
    </source>
</evidence>
<comment type="caution">
    <text evidence="2">The sequence shown here is derived from an EMBL/GenBank/DDBJ whole genome shotgun (WGS) entry which is preliminary data.</text>
</comment>
<gene>
    <name evidence="2" type="ORF">GZ77_15345</name>
</gene>
<protein>
    <submittedName>
        <fullName evidence="2">Uncharacterized protein</fullName>
    </submittedName>
</protein>
<accession>A0A081N5F5</accession>
<evidence type="ECO:0000256" key="1">
    <source>
        <dbReference type="SAM" id="SignalP"/>
    </source>
</evidence>
<feature type="chain" id="PRO_5001760547" evidence="1">
    <location>
        <begin position="22"/>
        <end position="453"/>
    </location>
</feature>
<dbReference type="EMBL" id="JOKG01000003">
    <property type="protein sequence ID" value="KEQ13678.1"/>
    <property type="molecule type" value="Genomic_DNA"/>
</dbReference>
<name>A0A081N5F5_9GAMM</name>
<dbReference type="eggNOG" id="ENOG5033WD0">
    <property type="taxonomic scope" value="Bacteria"/>
</dbReference>
<organism evidence="2 3">
    <name type="scientific">Endozoicomonas montiporae</name>
    <dbReference type="NCBI Taxonomy" id="1027273"/>
    <lineage>
        <taxon>Bacteria</taxon>
        <taxon>Pseudomonadati</taxon>
        <taxon>Pseudomonadota</taxon>
        <taxon>Gammaproteobacteria</taxon>
        <taxon>Oceanospirillales</taxon>
        <taxon>Endozoicomonadaceae</taxon>
        <taxon>Endozoicomonas</taxon>
    </lineage>
</organism>
<dbReference type="RefSeq" id="WP_034876740.1">
    <property type="nucleotide sequence ID" value="NZ_JOKG01000003.1"/>
</dbReference>
<keyword evidence="3" id="KW-1185">Reference proteome</keyword>
<dbReference type="Proteomes" id="UP000028006">
    <property type="component" value="Unassembled WGS sequence"/>
</dbReference>
<reference evidence="2 3" key="1">
    <citation type="submission" date="2014-06" db="EMBL/GenBank/DDBJ databases">
        <title>Whole Genome Sequences of Three Symbiotic Endozoicomonas Bacteria.</title>
        <authorList>
            <person name="Neave M.J."/>
            <person name="Apprill A."/>
            <person name="Voolstra C.R."/>
        </authorList>
    </citation>
    <scope>NUCLEOTIDE SEQUENCE [LARGE SCALE GENOMIC DNA]</scope>
    <source>
        <strain evidence="2 3">LMG 24815</strain>
    </source>
</reference>
<feature type="signal peptide" evidence="1">
    <location>
        <begin position="1"/>
        <end position="21"/>
    </location>
</feature>